<keyword evidence="1" id="KW-0175">Coiled coil</keyword>
<dbReference type="InterPro" id="IPR025570">
    <property type="entry name" value="DUF4337"/>
</dbReference>
<comment type="caution">
    <text evidence="3">The sequence shown here is derived from an EMBL/GenBank/DDBJ whole genome shotgun (WGS) entry which is preliminary data.</text>
</comment>
<evidence type="ECO:0000313" key="3">
    <source>
        <dbReference type="EMBL" id="GGE05236.1"/>
    </source>
</evidence>
<evidence type="ECO:0000256" key="2">
    <source>
        <dbReference type="SAM" id="Phobius"/>
    </source>
</evidence>
<protein>
    <recommendedName>
        <fullName evidence="5">DUF4337 domain-containing protein</fullName>
    </recommendedName>
</protein>
<reference evidence="4" key="1">
    <citation type="journal article" date="2019" name="Int. J. Syst. Evol. Microbiol.">
        <title>The Global Catalogue of Microorganisms (GCM) 10K type strain sequencing project: providing services to taxonomists for standard genome sequencing and annotation.</title>
        <authorList>
            <consortium name="The Broad Institute Genomics Platform"/>
            <consortium name="The Broad Institute Genome Sequencing Center for Infectious Disease"/>
            <person name="Wu L."/>
            <person name="Ma J."/>
        </authorList>
    </citation>
    <scope>NUCLEOTIDE SEQUENCE [LARGE SCALE GENOMIC DNA]</scope>
    <source>
        <strain evidence="4">CGMCC 1.15959</strain>
    </source>
</reference>
<gene>
    <name evidence="3" type="ORF">GCM10011515_25990</name>
</gene>
<organism evidence="3 4">
    <name type="scientific">Tsuneonella deserti</name>
    <dbReference type="NCBI Taxonomy" id="2035528"/>
    <lineage>
        <taxon>Bacteria</taxon>
        <taxon>Pseudomonadati</taxon>
        <taxon>Pseudomonadota</taxon>
        <taxon>Alphaproteobacteria</taxon>
        <taxon>Sphingomonadales</taxon>
        <taxon>Erythrobacteraceae</taxon>
        <taxon>Tsuneonella</taxon>
    </lineage>
</organism>
<keyword evidence="2" id="KW-1133">Transmembrane helix</keyword>
<keyword evidence="2" id="KW-0812">Transmembrane</keyword>
<keyword evidence="2" id="KW-0472">Membrane</keyword>
<dbReference type="RefSeq" id="WP_188645514.1">
    <property type="nucleotide sequence ID" value="NZ_BMKL01000001.1"/>
</dbReference>
<feature type="transmembrane region" description="Helical" evidence="2">
    <location>
        <begin position="182"/>
        <end position="204"/>
    </location>
</feature>
<accession>A0ABQ1SCP0</accession>
<evidence type="ECO:0000256" key="1">
    <source>
        <dbReference type="SAM" id="Coils"/>
    </source>
</evidence>
<name>A0ABQ1SCP0_9SPHN</name>
<dbReference type="Proteomes" id="UP000619041">
    <property type="component" value="Unassembled WGS sequence"/>
</dbReference>
<dbReference type="EMBL" id="BMKL01000001">
    <property type="protein sequence ID" value="GGE05236.1"/>
    <property type="molecule type" value="Genomic_DNA"/>
</dbReference>
<evidence type="ECO:0008006" key="5">
    <source>
        <dbReference type="Google" id="ProtNLM"/>
    </source>
</evidence>
<proteinExistence type="predicted"/>
<keyword evidence="4" id="KW-1185">Reference proteome</keyword>
<evidence type="ECO:0000313" key="4">
    <source>
        <dbReference type="Proteomes" id="UP000619041"/>
    </source>
</evidence>
<sequence>MDSNDAAELIAELREDRSDKVESEHFTNRAALMIAAIAAVLAIGGLGGGNATDDMMIGNIRASDTWAFYQAKNIRQTGYEIEVAELESRLSGAPAAAADLRDRIDRYKEKIARYDDEPDPSAPGDPLKGEGKKQLMAQARAFEAMRDRASEQDNNFDYAEVVLQLALVLGSVAILATNRAVLLASAVLGVLGVLMTINGFFLLAPLPF</sequence>
<feature type="transmembrane region" description="Helical" evidence="2">
    <location>
        <begin position="30"/>
        <end position="51"/>
    </location>
</feature>
<dbReference type="Pfam" id="PF14235">
    <property type="entry name" value="DUF4337"/>
    <property type="match status" value="1"/>
</dbReference>
<feature type="coiled-coil region" evidence="1">
    <location>
        <begin position="97"/>
        <end position="152"/>
    </location>
</feature>